<keyword evidence="2" id="KW-1185">Reference proteome</keyword>
<sequence>MDPLSVGGLALAVVSLGLQVTESITTYIEAFDCQDHEISSLRQQNGLLQRALQIVEKELQRLQHDHQDATAQVRECLDSCEKELEAMKVLLADLAAWKQPTTSRTNRIRNKGKRLLYPFVRKKLLQLEERLGNANNALQLALQILGL</sequence>
<reference evidence="1 2" key="1">
    <citation type="journal article" date="2021" name="Nat. Commun.">
        <title>Genetic determinants of endophytism in the Arabidopsis root mycobiome.</title>
        <authorList>
            <person name="Mesny F."/>
            <person name="Miyauchi S."/>
            <person name="Thiergart T."/>
            <person name="Pickel B."/>
            <person name="Atanasova L."/>
            <person name="Karlsson M."/>
            <person name="Huettel B."/>
            <person name="Barry K.W."/>
            <person name="Haridas S."/>
            <person name="Chen C."/>
            <person name="Bauer D."/>
            <person name="Andreopoulos W."/>
            <person name="Pangilinan J."/>
            <person name="LaButti K."/>
            <person name="Riley R."/>
            <person name="Lipzen A."/>
            <person name="Clum A."/>
            <person name="Drula E."/>
            <person name="Henrissat B."/>
            <person name="Kohler A."/>
            <person name="Grigoriev I.V."/>
            <person name="Martin F.M."/>
            <person name="Hacquard S."/>
        </authorList>
    </citation>
    <scope>NUCLEOTIDE SEQUENCE [LARGE SCALE GENOMIC DNA]</scope>
    <source>
        <strain evidence="1 2">MPI-SDFR-AT-0079</strain>
    </source>
</reference>
<organism evidence="1 2">
    <name type="scientific">Chaetomium tenue</name>
    <dbReference type="NCBI Taxonomy" id="1854479"/>
    <lineage>
        <taxon>Eukaryota</taxon>
        <taxon>Fungi</taxon>
        <taxon>Dikarya</taxon>
        <taxon>Ascomycota</taxon>
        <taxon>Pezizomycotina</taxon>
        <taxon>Sordariomycetes</taxon>
        <taxon>Sordariomycetidae</taxon>
        <taxon>Sordariales</taxon>
        <taxon>Chaetomiaceae</taxon>
        <taxon>Chaetomium</taxon>
    </lineage>
</organism>
<dbReference type="Proteomes" id="UP000724584">
    <property type="component" value="Unassembled WGS sequence"/>
</dbReference>
<name>A0ACB7P6X9_9PEZI</name>
<proteinExistence type="predicted"/>
<evidence type="ECO:0000313" key="1">
    <source>
        <dbReference type="EMBL" id="KAH6628337.1"/>
    </source>
</evidence>
<dbReference type="EMBL" id="JAGIZQ010000005">
    <property type="protein sequence ID" value="KAH6628337.1"/>
    <property type="molecule type" value="Genomic_DNA"/>
</dbReference>
<protein>
    <submittedName>
        <fullName evidence="1">Uncharacterized protein</fullName>
    </submittedName>
</protein>
<comment type="caution">
    <text evidence="1">The sequence shown here is derived from an EMBL/GenBank/DDBJ whole genome shotgun (WGS) entry which is preliminary data.</text>
</comment>
<gene>
    <name evidence="1" type="ORF">F5144DRAFT_578730</name>
</gene>
<evidence type="ECO:0000313" key="2">
    <source>
        <dbReference type="Proteomes" id="UP000724584"/>
    </source>
</evidence>
<accession>A0ACB7P6X9</accession>